<gene>
    <name evidence="10" type="ORF">QLX08_000627</name>
</gene>
<keyword evidence="7 9" id="KW-1133">Transmembrane helix</keyword>
<keyword evidence="6" id="KW-0256">Endoplasmic reticulum</keyword>
<keyword evidence="11" id="KW-1185">Reference proteome</keyword>
<evidence type="ECO:0000256" key="9">
    <source>
        <dbReference type="SAM" id="Phobius"/>
    </source>
</evidence>
<evidence type="ECO:0000256" key="2">
    <source>
        <dbReference type="ARBA" id="ARBA00004687"/>
    </source>
</evidence>
<protein>
    <recommendedName>
        <fullName evidence="12">Phosphatidylinositol glycan anchor biosynthesis class U protein</fullName>
    </recommendedName>
</protein>
<dbReference type="GO" id="GO:0042765">
    <property type="term" value="C:GPI-anchor transamidase complex"/>
    <property type="evidence" value="ECO:0007669"/>
    <property type="project" value="InterPro"/>
</dbReference>
<feature type="transmembrane region" description="Helical" evidence="9">
    <location>
        <begin position="220"/>
        <end position="241"/>
    </location>
</feature>
<keyword evidence="5 9" id="KW-0812">Transmembrane</keyword>
<dbReference type="PANTHER" id="PTHR13121">
    <property type="entry name" value="GPI TRANSAMIDASE COMPONENT PIG-U"/>
    <property type="match status" value="1"/>
</dbReference>
<evidence type="ECO:0000256" key="7">
    <source>
        <dbReference type="ARBA" id="ARBA00022989"/>
    </source>
</evidence>
<evidence type="ECO:0000256" key="8">
    <source>
        <dbReference type="ARBA" id="ARBA00023136"/>
    </source>
</evidence>
<comment type="similarity">
    <text evidence="3">Belongs to the PIGU family.</text>
</comment>
<evidence type="ECO:0000313" key="10">
    <source>
        <dbReference type="EMBL" id="KAK9309809.1"/>
    </source>
</evidence>
<evidence type="ECO:0000256" key="1">
    <source>
        <dbReference type="ARBA" id="ARBA00004477"/>
    </source>
</evidence>
<dbReference type="PANTHER" id="PTHR13121:SF0">
    <property type="entry name" value="PHOSPHATIDYLINOSITOL GLYCAN ANCHOR BIOSYNTHESIS CLASS U PROTEIN"/>
    <property type="match status" value="1"/>
</dbReference>
<evidence type="ECO:0008006" key="12">
    <source>
        <dbReference type="Google" id="ProtNLM"/>
    </source>
</evidence>
<proteinExistence type="inferred from homology"/>
<accession>A0AAW1AMB3</accession>
<comment type="subcellular location">
    <subcellularLocation>
        <location evidence="1">Endoplasmic reticulum membrane</location>
        <topology evidence="1">Multi-pass membrane protein</topology>
    </subcellularLocation>
</comment>
<dbReference type="InterPro" id="IPR009600">
    <property type="entry name" value="PIG-U"/>
</dbReference>
<feature type="transmembrane region" description="Helical" evidence="9">
    <location>
        <begin position="83"/>
        <end position="104"/>
    </location>
</feature>
<feature type="transmembrane region" description="Helical" evidence="9">
    <location>
        <begin position="187"/>
        <end position="208"/>
    </location>
</feature>
<reference evidence="10 11" key="1">
    <citation type="submission" date="2024-05" db="EMBL/GenBank/DDBJ databases">
        <title>The nuclear and mitochondrial genome assemblies of Tetragonisca angustula (Apidae: Meliponini), a tiny yet remarkable pollinator in the Neotropics.</title>
        <authorList>
            <person name="Ferrari R."/>
            <person name="Ricardo P.C."/>
            <person name="Dias F.C."/>
            <person name="Araujo N.S."/>
            <person name="Soares D.O."/>
            <person name="Zhou Q.-S."/>
            <person name="Zhu C.-D."/>
            <person name="Coutinho L."/>
            <person name="Airas M.C."/>
            <person name="Batista T.M."/>
        </authorList>
    </citation>
    <scope>NUCLEOTIDE SEQUENCE [LARGE SCALE GENOMIC DNA]</scope>
    <source>
        <strain evidence="10">ASF017062</strain>
        <tissue evidence="10">Abdomen</tissue>
    </source>
</reference>
<dbReference type="GO" id="GO:0006506">
    <property type="term" value="P:GPI anchor biosynthetic process"/>
    <property type="evidence" value="ECO:0007669"/>
    <property type="project" value="UniProtKB-KW"/>
</dbReference>
<evidence type="ECO:0000256" key="6">
    <source>
        <dbReference type="ARBA" id="ARBA00022824"/>
    </source>
</evidence>
<sequence length="429" mass="49540">MKKQWLSNFILAGIIRFLLMNSEYQKVISDRVEVSTSLNSWKRVTEGVYLYNCGIDPYTGDLFHETPIGLYVFNFIQQHLSQWILFCLFVFTDLLTAVFLGLTAKQYATELVSKQKVEEKLCNENKETRNDASIVYTSMMYVSAGYLFNPYIILNCVGHTTTVFTNLLYSIALVSMTRSIFWNCLSISLLTLQGLYPVSLIMPAIIYITHSNSVKRKRNIINYVMVFASIITTLFGISYYIMGSWSFLWSTLGFILTVPDLRPNVGLYWYFFTEVFEHFRWLFIASFQINVSLLYIVPLALRLRHDPMLLAFSYLAVTAIFKSYPCIGDVGFYMSLLPLWKHLFQYTQQGFIVGCFMLFCTVFAPTVWYQWIYSRSANANFYFGVTLAFAIAQIFLLTDILFASVKHEFAVRHGINKDISGNTAKLLLE</sequence>
<name>A0AAW1AMB3_9HYME</name>
<evidence type="ECO:0000256" key="4">
    <source>
        <dbReference type="ARBA" id="ARBA00022502"/>
    </source>
</evidence>
<comment type="pathway">
    <text evidence="2">Glycolipid biosynthesis; glycosylphosphatidylinositol-anchor biosynthesis.</text>
</comment>
<evidence type="ECO:0000256" key="3">
    <source>
        <dbReference type="ARBA" id="ARBA00010026"/>
    </source>
</evidence>
<comment type="caution">
    <text evidence="10">The sequence shown here is derived from an EMBL/GenBank/DDBJ whole genome shotgun (WGS) entry which is preliminary data.</text>
</comment>
<dbReference type="GO" id="GO:0016255">
    <property type="term" value="P:attachment of GPI anchor to protein"/>
    <property type="evidence" value="ECO:0007669"/>
    <property type="project" value="InterPro"/>
</dbReference>
<feature type="transmembrane region" description="Helical" evidence="9">
    <location>
        <begin position="313"/>
        <end position="339"/>
    </location>
</feature>
<organism evidence="10 11">
    <name type="scientific">Tetragonisca angustula</name>
    <dbReference type="NCBI Taxonomy" id="166442"/>
    <lineage>
        <taxon>Eukaryota</taxon>
        <taxon>Metazoa</taxon>
        <taxon>Ecdysozoa</taxon>
        <taxon>Arthropoda</taxon>
        <taxon>Hexapoda</taxon>
        <taxon>Insecta</taxon>
        <taxon>Pterygota</taxon>
        <taxon>Neoptera</taxon>
        <taxon>Endopterygota</taxon>
        <taxon>Hymenoptera</taxon>
        <taxon>Apocrita</taxon>
        <taxon>Aculeata</taxon>
        <taxon>Apoidea</taxon>
        <taxon>Anthophila</taxon>
        <taxon>Apidae</taxon>
        <taxon>Tetragonisca</taxon>
    </lineage>
</organism>
<feature type="transmembrane region" description="Helical" evidence="9">
    <location>
        <begin position="381"/>
        <end position="402"/>
    </location>
</feature>
<feature type="transmembrane region" description="Helical" evidence="9">
    <location>
        <begin position="134"/>
        <end position="154"/>
    </location>
</feature>
<feature type="transmembrane region" description="Helical" evidence="9">
    <location>
        <begin position="281"/>
        <end position="301"/>
    </location>
</feature>
<dbReference type="Pfam" id="PF06728">
    <property type="entry name" value="PIG-U"/>
    <property type="match status" value="1"/>
</dbReference>
<keyword evidence="4" id="KW-0337">GPI-anchor biosynthesis</keyword>
<evidence type="ECO:0000256" key="5">
    <source>
        <dbReference type="ARBA" id="ARBA00022692"/>
    </source>
</evidence>
<keyword evidence="8 9" id="KW-0472">Membrane</keyword>
<dbReference type="EMBL" id="JAWNGG020000008">
    <property type="protein sequence ID" value="KAK9309809.1"/>
    <property type="molecule type" value="Genomic_DNA"/>
</dbReference>
<feature type="transmembrane region" description="Helical" evidence="9">
    <location>
        <begin position="351"/>
        <end position="369"/>
    </location>
</feature>
<dbReference type="Proteomes" id="UP001432146">
    <property type="component" value="Unassembled WGS sequence"/>
</dbReference>
<evidence type="ECO:0000313" key="11">
    <source>
        <dbReference type="Proteomes" id="UP001432146"/>
    </source>
</evidence>
<dbReference type="AlphaFoldDB" id="A0AAW1AMB3"/>